<feature type="region of interest" description="Disordered" evidence="2">
    <location>
        <begin position="239"/>
        <end position="266"/>
    </location>
</feature>
<dbReference type="GO" id="GO:0005096">
    <property type="term" value="F:GTPase activator activity"/>
    <property type="evidence" value="ECO:0007669"/>
    <property type="project" value="TreeGrafter"/>
</dbReference>
<dbReference type="FunFam" id="1.10.472.80:FF:000046">
    <property type="entry name" value="TBC domain-containing protein"/>
    <property type="match status" value="1"/>
</dbReference>
<dbReference type="Gene3D" id="1.10.472.80">
    <property type="entry name" value="Ypt/Rab-GAP domain of gyp1p, domain 3"/>
    <property type="match status" value="1"/>
</dbReference>
<dbReference type="PANTHER" id="PTHR47219:SF20">
    <property type="entry name" value="TBC1 DOMAIN FAMILY MEMBER 2B"/>
    <property type="match status" value="1"/>
</dbReference>
<feature type="region of interest" description="Disordered" evidence="2">
    <location>
        <begin position="1"/>
        <end position="124"/>
    </location>
</feature>
<feature type="compositionally biased region" description="Polar residues" evidence="2">
    <location>
        <begin position="1094"/>
        <end position="1105"/>
    </location>
</feature>
<feature type="compositionally biased region" description="Polar residues" evidence="2">
    <location>
        <begin position="1138"/>
        <end position="1147"/>
    </location>
</feature>
<keyword evidence="1" id="KW-0175">Coiled coil</keyword>
<evidence type="ECO:0000256" key="1">
    <source>
        <dbReference type="SAM" id="Coils"/>
    </source>
</evidence>
<feature type="compositionally biased region" description="Polar residues" evidence="2">
    <location>
        <begin position="1112"/>
        <end position="1122"/>
    </location>
</feature>
<evidence type="ECO:0000313" key="5">
    <source>
        <dbReference type="Proteomes" id="UP000799779"/>
    </source>
</evidence>
<feature type="compositionally biased region" description="Polar residues" evidence="2">
    <location>
        <begin position="599"/>
        <end position="625"/>
    </location>
</feature>
<feature type="domain" description="Rab-GAP TBC" evidence="3">
    <location>
        <begin position="802"/>
        <end position="989"/>
    </location>
</feature>
<dbReference type="InterPro" id="IPR000195">
    <property type="entry name" value="Rab-GAP-TBC_dom"/>
</dbReference>
<gene>
    <name evidence="4" type="ORF">P154DRAFT_520697</name>
</gene>
<feature type="compositionally biased region" description="Polar residues" evidence="2">
    <location>
        <begin position="448"/>
        <end position="465"/>
    </location>
</feature>
<dbReference type="Proteomes" id="UP000799779">
    <property type="component" value="Unassembled WGS sequence"/>
</dbReference>
<dbReference type="EMBL" id="ML977575">
    <property type="protein sequence ID" value="KAF2002943.1"/>
    <property type="molecule type" value="Genomic_DNA"/>
</dbReference>
<name>A0A6A5WM63_9PLEO</name>
<dbReference type="InterPro" id="IPR035969">
    <property type="entry name" value="Rab-GAP_TBC_sf"/>
</dbReference>
<dbReference type="Gene3D" id="1.10.8.270">
    <property type="entry name" value="putative rabgap domain of human tbc1 domain family member 14 like domains"/>
    <property type="match status" value="1"/>
</dbReference>
<feature type="region of interest" description="Disordered" evidence="2">
    <location>
        <begin position="420"/>
        <end position="465"/>
    </location>
</feature>
<feature type="compositionally biased region" description="Polar residues" evidence="2">
    <location>
        <begin position="567"/>
        <end position="577"/>
    </location>
</feature>
<keyword evidence="5" id="KW-1185">Reference proteome</keyword>
<feature type="compositionally biased region" description="Polar residues" evidence="2">
    <location>
        <begin position="420"/>
        <end position="434"/>
    </location>
</feature>
<feature type="compositionally biased region" description="Polar residues" evidence="2">
    <location>
        <begin position="349"/>
        <end position="361"/>
    </location>
</feature>
<feature type="region of interest" description="Disordered" evidence="2">
    <location>
        <begin position="558"/>
        <end position="577"/>
    </location>
</feature>
<dbReference type="OrthoDB" id="294251at2759"/>
<sequence>MAATETASSVDLVRTCSQNSSAPNSRKNSAARVKPSKRSSNASLARTPSPGADDTKSLTSFPSLSPTPDSSPVQARVNGWFRAALGTEGAEDKSGENAPAKSPETVKAMSPPEPAKSTLPSSTVRNVTKSTQQIVGSLVAATPSVRERSALFDDTPPEPDKVPGNLHYSSDQNIEEMLSKTGHVPLVRQLASDLAQRDLQITALRRRAEERERILRKMLQECEVSNMDIENRLRELEHAREPQNGTGVNRHRRRGSEVGLPGMHPDDPLDQRLARAMEDEIVVFPDAMGFDAGSTMPEADTISIDTCASDAPRDTARGNWKNYLWAGTSRKSSRAPSVASQIDRDAGSTAGQTRSRASSGAVQPRKPITQDLFVPPGFDNGKGAVPALRRLASQEQAPSVASSRRSSTSITNWALKMVAGNSQAARAPDKSNTVRGRKLTASDPADRTPSTASTRTNQSAKTTLTNIQKRARTSLGPNGTIKVVSNDASKKNDTNTAPQLQARGISNLGPVEMDRILPEETRPPTLVQHHNHFGASHEYLTDRFGFIYDQRRKKRQSEAAAALGKQKQGSNVESLGDNSSVLSNLGFEGNADVLKPIPSDTNETSRPASRRSVSSGEQGASQPSKKWQDYLKLATHPTELLSHTPSAAPITTVESPKSEIARPQLSQVTVAKRGSVPSQSANPEPSPSRISSGLAEFAVTSPTGGLASPIYPPPQQPDPVKKLLEQLTDLHDTLQKEKTVKWNDFLRKVRAERKREGEAGTTNFMPETFLADGELIGTAGLGNKGKVGRAKWQEFRRLVLGGIPVVYRAKIWAECSGASALRVPGYYDDLVNNGVDNPTIVGQIQMDITRTLTDNIFFRRGPGVHKLSEVLVAYSRRNPEVGYCQGMNLITACLLLIMPTAEDAFWVLAVMIESILPEKYYDQHLLTSRADQSVLREYVVELLPKLSAHLDLLEIELEALTFQWFLSVFTDCLSAEALFRVWDVVLCMHDGSTFLFQVALALLKLNEKQLLQCDNPASVYHYINHQMTNHAISIDGLIQASDALNKVIKRKDVEERRERAVAREQEVMRQREELRLERARKRKQLSGPDDADVNSLQGRPSSISASLDAELSRQTSPMRTPLSSASRRSEEEEDADLMNQSLESLGSRTPMPLEEEFLWRA</sequence>
<dbReference type="GO" id="GO:0031267">
    <property type="term" value="F:small GTPase binding"/>
    <property type="evidence" value="ECO:0007669"/>
    <property type="project" value="TreeGrafter"/>
</dbReference>
<evidence type="ECO:0000259" key="3">
    <source>
        <dbReference type="PROSITE" id="PS50086"/>
    </source>
</evidence>
<dbReference type="SUPFAM" id="SSF47923">
    <property type="entry name" value="Ypt/Rab-GAP domain of gyp1p"/>
    <property type="match status" value="2"/>
</dbReference>
<feature type="region of interest" description="Disordered" evidence="2">
    <location>
        <begin position="330"/>
        <end position="381"/>
    </location>
</feature>
<dbReference type="PROSITE" id="PS50086">
    <property type="entry name" value="TBC_RABGAP"/>
    <property type="match status" value="1"/>
</dbReference>
<accession>A0A6A5WM63</accession>
<dbReference type="FunFam" id="1.10.8.270:FF:000026">
    <property type="entry name" value="TBC (Tre-2/Bub2/Cdc16) domain family"/>
    <property type="match status" value="1"/>
</dbReference>
<evidence type="ECO:0000313" key="4">
    <source>
        <dbReference type="EMBL" id="KAF2002943.1"/>
    </source>
</evidence>
<dbReference type="AlphaFoldDB" id="A0A6A5WM63"/>
<organism evidence="4 5">
    <name type="scientific">Amniculicola lignicola CBS 123094</name>
    <dbReference type="NCBI Taxonomy" id="1392246"/>
    <lineage>
        <taxon>Eukaryota</taxon>
        <taxon>Fungi</taxon>
        <taxon>Dikarya</taxon>
        <taxon>Ascomycota</taxon>
        <taxon>Pezizomycotina</taxon>
        <taxon>Dothideomycetes</taxon>
        <taxon>Pleosporomycetidae</taxon>
        <taxon>Pleosporales</taxon>
        <taxon>Amniculicolaceae</taxon>
        <taxon>Amniculicola</taxon>
    </lineage>
</organism>
<feature type="region of interest" description="Disordered" evidence="2">
    <location>
        <begin position="639"/>
        <end position="691"/>
    </location>
</feature>
<reference evidence="4" key="1">
    <citation type="journal article" date="2020" name="Stud. Mycol.">
        <title>101 Dothideomycetes genomes: a test case for predicting lifestyles and emergence of pathogens.</title>
        <authorList>
            <person name="Haridas S."/>
            <person name="Albert R."/>
            <person name="Binder M."/>
            <person name="Bloem J."/>
            <person name="Labutti K."/>
            <person name="Salamov A."/>
            <person name="Andreopoulos B."/>
            <person name="Baker S."/>
            <person name="Barry K."/>
            <person name="Bills G."/>
            <person name="Bluhm B."/>
            <person name="Cannon C."/>
            <person name="Castanera R."/>
            <person name="Culley D."/>
            <person name="Daum C."/>
            <person name="Ezra D."/>
            <person name="Gonzalez J."/>
            <person name="Henrissat B."/>
            <person name="Kuo A."/>
            <person name="Liang C."/>
            <person name="Lipzen A."/>
            <person name="Lutzoni F."/>
            <person name="Magnuson J."/>
            <person name="Mondo S."/>
            <person name="Nolan M."/>
            <person name="Ohm R."/>
            <person name="Pangilinan J."/>
            <person name="Park H.-J."/>
            <person name="Ramirez L."/>
            <person name="Alfaro M."/>
            <person name="Sun H."/>
            <person name="Tritt A."/>
            <person name="Yoshinaga Y."/>
            <person name="Zwiers L.-H."/>
            <person name="Turgeon B."/>
            <person name="Goodwin S."/>
            <person name="Spatafora J."/>
            <person name="Crous P."/>
            <person name="Grigoriev I."/>
        </authorList>
    </citation>
    <scope>NUCLEOTIDE SEQUENCE</scope>
    <source>
        <strain evidence="4">CBS 123094</strain>
    </source>
</reference>
<dbReference type="Pfam" id="PF00566">
    <property type="entry name" value="RabGAP-TBC"/>
    <property type="match status" value="1"/>
</dbReference>
<evidence type="ECO:0000256" key="2">
    <source>
        <dbReference type="SAM" id="MobiDB-lite"/>
    </source>
</evidence>
<protein>
    <submittedName>
        <fullName evidence="4">TBC-domain-containing protein</fullName>
    </submittedName>
</protein>
<feature type="region of interest" description="Disordered" evidence="2">
    <location>
        <begin position="1078"/>
        <end position="1161"/>
    </location>
</feature>
<proteinExistence type="predicted"/>
<feature type="compositionally biased region" description="Polar residues" evidence="2">
    <location>
        <begin position="1"/>
        <end position="28"/>
    </location>
</feature>
<dbReference type="InterPro" id="IPR050302">
    <property type="entry name" value="Rab_GAP_TBC_domain"/>
</dbReference>
<dbReference type="PANTHER" id="PTHR47219">
    <property type="entry name" value="RAB GTPASE-ACTIVATING PROTEIN 1-LIKE"/>
    <property type="match status" value="1"/>
</dbReference>
<feature type="compositionally biased region" description="Low complexity" evidence="2">
    <location>
        <begin position="57"/>
        <end position="72"/>
    </location>
</feature>
<dbReference type="SMART" id="SM00164">
    <property type="entry name" value="TBC"/>
    <property type="match status" value="1"/>
</dbReference>
<feature type="compositionally biased region" description="Polar residues" evidence="2">
    <location>
        <begin position="676"/>
        <end position="691"/>
    </location>
</feature>
<feature type="region of interest" description="Disordered" evidence="2">
    <location>
        <begin position="590"/>
        <end position="625"/>
    </location>
</feature>
<feature type="coiled-coil region" evidence="1">
    <location>
        <begin position="201"/>
        <end position="239"/>
    </location>
</feature>